<name>A0A139HKP5_9PEZI</name>
<keyword evidence="2" id="KW-1185">Reference proteome</keyword>
<dbReference type="EMBL" id="LFZN01000033">
    <property type="protein sequence ID" value="KXT03081.1"/>
    <property type="molecule type" value="Genomic_DNA"/>
</dbReference>
<dbReference type="Proteomes" id="UP000070133">
    <property type="component" value="Unassembled WGS sequence"/>
</dbReference>
<reference evidence="1 2" key="1">
    <citation type="submission" date="2015-07" db="EMBL/GenBank/DDBJ databases">
        <title>Comparative genomics of the Sigatoka disease complex on banana suggests a link between parallel evolutionary changes in Pseudocercospora fijiensis and Pseudocercospora eumusae and increased virulence on the banana host.</title>
        <authorList>
            <person name="Chang T.-C."/>
            <person name="Salvucci A."/>
            <person name="Crous P.W."/>
            <person name="Stergiopoulos I."/>
        </authorList>
    </citation>
    <scope>NUCLEOTIDE SEQUENCE [LARGE SCALE GENOMIC DNA]</scope>
    <source>
        <strain evidence="1 2">CBS 114824</strain>
    </source>
</reference>
<comment type="caution">
    <text evidence="1">The sequence shown here is derived from an EMBL/GenBank/DDBJ whole genome shotgun (WGS) entry which is preliminary data.</text>
</comment>
<sequence>MGSESDTRILEYKENWNEISDVKANTTHPRTEDRLTGWLSEVQNLLGLGESTPREHEELALVGAGGNTPSSSTRHSRDAATMRSSAWMASSDRILCVAEVMRIGFDPVLDKQDMQRRPCVYR</sequence>
<gene>
    <name evidence="1" type="ORF">AC578_7751</name>
</gene>
<dbReference type="AlphaFoldDB" id="A0A139HKP5"/>
<evidence type="ECO:0000313" key="2">
    <source>
        <dbReference type="Proteomes" id="UP000070133"/>
    </source>
</evidence>
<protein>
    <submittedName>
        <fullName evidence="1">Uncharacterized protein</fullName>
    </submittedName>
</protein>
<organism evidence="1 2">
    <name type="scientific">Pseudocercospora eumusae</name>
    <dbReference type="NCBI Taxonomy" id="321146"/>
    <lineage>
        <taxon>Eukaryota</taxon>
        <taxon>Fungi</taxon>
        <taxon>Dikarya</taxon>
        <taxon>Ascomycota</taxon>
        <taxon>Pezizomycotina</taxon>
        <taxon>Dothideomycetes</taxon>
        <taxon>Dothideomycetidae</taxon>
        <taxon>Mycosphaerellales</taxon>
        <taxon>Mycosphaerellaceae</taxon>
        <taxon>Pseudocercospora</taxon>
    </lineage>
</organism>
<accession>A0A139HKP5</accession>
<proteinExistence type="predicted"/>
<evidence type="ECO:0000313" key="1">
    <source>
        <dbReference type="EMBL" id="KXT03081.1"/>
    </source>
</evidence>